<feature type="domain" description="Tail specific protease" evidence="3">
    <location>
        <begin position="239"/>
        <end position="488"/>
    </location>
</feature>
<dbReference type="eggNOG" id="COG0793">
    <property type="taxonomic scope" value="Bacteria"/>
</dbReference>
<dbReference type="SUPFAM" id="SSF52096">
    <property type="entry name" value="ClpP/crotonase"/>
    <property type="match status" value="1"/>
</dbReference>
<dbReference type="GO" id="GO:0004175">
    <property type="term" value="F:endopeptidase activity"/>
    <property type="evidence" value="ECO:0007669"/>
    <property type="project" value="TreeGrafter"/>
</dbReference>
<evidence type="ECO:0000256" key="1">
    <source>
        <dbReference type="SAM" id="Coils"/>
    </source>
</evidence>
<dbReference type="GO" id="GO:0030288">
    <property type="term" value="C:outer membrane-bounded periplasmic space"/>
    <property type="evidence" value="ECO:0007669"/>
    <property type="project" value="TreeGrafter"/>
</dbReference>
<dbReference type="Pfam" id="PF03572">
    <property type="entry name" value="Peptidase_S41"/>
    <property type="match status" value="1"/>
</dbReference>
<dbReference type="RefSeq" id="WP_014388235.1">
    <property type="nucleotide sequence ID" value="NC_017025.1"/>
</dbReference>
<dbReference type="Proteomes" id="UP000007599">
    <property type="component" value="Chromosome I"/>
</dbReference>
<reference evidence="4 5" key="1">
    <citation type="journal article" date="2012" name="J. Bacteriol.">
        <title>Complete Genome Sequence of Flavobacterium indicum GPSTA100-9T, Isolated from Warm Spring Water.</title>
        <authorList>
            <person name="Barbier P."/>
            <person name="Houel A."/>
            <person name="Loux V."/>
            <person name="Poulain J."/>
            <person name="Bernardet J.F."/>
            <person name="Touchon M."/>
            <person name="Duchaud E."/>
        </authorList>
    </citation>
    <scope>NUCLEOTIDE SEQUENCE [LARGE SCALE GENOMIC DNA]</scope>
    <source>
        <strain evidence="5">DSM 17447 / CIP 109464 / GPTSA100-9</strain>
    </source>
</reference>
<dbReference type="Gene3D" id="3.90.226.10">
    <property type="entry name" value="2-enoyl-CoA Hydratase, Chain A, domain 1"/>
    <property type="match status" value="1"/>
</dbReference>
<dbReference type="InterPro" id="IPR005151">
    <property type="entry name" value="Tail-specific_protease"/>
</dbReference>
<dbReference type="HOGENOM" id="CLU_032380_0_0_10"/>
<evidence type="ECO:0000313" key="4">
    <source>
        <dbReference type="EMBL" id="CCG53108.1"/>
    </source>
</evidence>
<gene>
    <name evidence="4" type="ordered locus">KQS_05720</name>
</gene>
<feature type="coiled-coil region" evidence="1">
    <location>
        <begin position="227"/>
        <end position="254"/>
    </location>
</feature>
<proteinExistence type="predicted"/>
<organism evidence="4 5">
    <name type="scientific">Flavobacterium indicum (strain DSM 17447 / CIP 109464 / GPTSA100-9)</name>
    <dbReference type="NCBI Taxonomy" id="1094466"/>
    <lineage>
        <taxon>Bacteria</taxon>
        <taxon>Pseudomonadati</taxon>
        <taxon>Bacteroidota</taxon>
        <taxon>Flavobacteriia</taxon>
        <taxon>Flavobacteriales</taxon>
        <taxon>Flavobacteriaceae</taxon>
        <taxon>Flavobacterium</taxon>
    </lineage>
</organism>
<name>H8XVD8_FLAIG</name>
<dbReference type="EMBL" id="HE774682">
    <property type="protein sequence ID" value="CCG53108.1"/>
    <property type="molecule type" value="Genomic_DNA"/>
</dbReference>
<dbReference type="InterPro" id="IPR029045">
    <property type="entry name" value="ClpP/crotonase-like_dom_sf"/>
</dbReference>
<keyword evidence="2" id="KW-0732">Signal</keyword>
<dbReference type="GO" id="GO:0007165">
    <property type="term" value="P:signal transduction"/>
    <property type="evidence" value="ECO:0007669"/>
    <property type="project" value="TreeGrafter"/>
</dbReference>
<reference evidence="5" key="2">
    <citation type="submission" date="2012-03" db="EMBL/GenBank/DDBJ databases">
        <title>Complete genome sequence of Flavobacterium indicum GPTSA100-9T, isolated from warm spring water.</title>
        <authorList>
            <person name="Barbier P."/>
            <person name="Houel A."/>
            <person name="Loux V."/>
            <person name="Poulain J."/>
            <person name="Bernardet J.-F."/>
            <person name="Touchon M."/>
            <person name="Duchaud E."/>
        </authorList>
    </citation>
    <scope>NUCLEOTIDE SEQUENCE [LARGE SCALE GENOMIC DNA]</scope>
    <source>
        <strain evidence="5">DSM 17447 / CIP 109464 / GPTSA100-9</strain>
    </source>
</reference>
<dbReference type="GO" id="GO:0008236">
    <property type="term" value="F:serine-type peptidase activity"/>
    <property type="evidence" value="ECO:0007669"/>
    <property type="project" value="InterPro"/>
</dbReference>
<dbReference type="SMART" id="SM00245">
    <property type="entry name" value="TSPc"/>
    <property type="match status" value="1"/>
</dbReference>
<evidence type="ECO:0000313" key="5">
    <source>
        <dbReference type="Proteomes" id="UP000007599"/>
    </source>
</evidence>
<evidence type="ECO:0000256" key="2">
    <source>
        <dbReference type="SAM" id="SignalP"/>
    </source>
</evidence>
<dbReference type="PANTHER" id="PTHR32060">
    <property type="entry name" value="TAIL-SPECIFIC PROTEASE"/>
    <property type="match status" value="1"/>
</dbReference>
<dbReference type="PATRIC" id="fig|1094466.5.peg.1122"/>
<keyword evidence="1" id="KW-0175">Coiled coil</keyword>
<evidence type="ECO:0000259" key="3">
    <source>
        <dbReference type="SMART" id="SM00245"/>
    </source>
</evidence>
<dbReference type="KEGG" id="fin:KQS_05720"/>
<dbReference type="PROSITE" id="PS51257">
    <property type="entry name" value="PROKAR_LIPOPROTEIN"/>
    <property type="match status" value="1"/>
</dbReference>
<dbReference type="AlphaFoldDB" id="H8XVD8"/>
<protein>
    <submittedName>
        <fullName evidence="4">Probable S41 family peptidase</fullName>
    </submittedName>
</protein>
<keyword evidence="5" id="KW-1185">Reference proteome</keyword>
<dbReference type="STRING" id="1094466.KQS_05720"/>
<feature type="signal peptide" evidence="2">
    <location>
        <begin position="1"/>
        <end position="20"/>
    </location>
</feature>
<dbReference type="OrthoDB" id="5480566at2"/>
<feature type="chain" id="PRO_5003616689" evidence="2">
    <location>
        <begin position="21"/>
        <end position="524"/>
    </location>
</feature>
<accession>H8XVD8</accession>
<sequence length="524" mass="60599">MKIFNSILLSSFLLSFSCQSIQEYNASLQKPIQPDQLRKDIDYGYTKLKKLHPKLYWYISKEKLDYKFDSLKKSIQQPMTGKEFYFKFSEVTRVIGQGHLGISPSLNKLTKTENLALKKKGKGPFSQLEFEIFDHKLFLIKDKSRNQWSSVNEVIEINNQPASELISKFTKRLASDGYNTTFFPHFVGKQFGTFYTYENGIKDSIQLKLKLKEKDTLLVVRRDTFGTNEKKVLLSKKEKRKEELEKRKVGFDKDLKSNMRELTFLKQDSSVALLTIRGFRNGDFTSFYNETFDSLKKQNTKTLIIDLRNNPGGRLMEIDYLYSFLVDKPYKFVEDYEVVSRTSKLHVDYFKGGGIIFKTLKIIAAPFYYSINYLKVRKEEDKYLYATRFSKERQPKPNHFDGKLYVLINGGSFSASSIISSKLKGTNRAYFVGEETGGAYNGTVAAQMPLVTLPNSKVNMRVGLALVAAFEKSDVEGRGVFPDKVIIPTVEDRIKKVDPELNWIIDDIKREKEVKQLLQENFNK</sequence>
<dbReference type="GO" id="GO:0006508">
    <property type="term" value="P:proteolysis"/>
    <property type="evidence" value="ECO:0007669"/>
    <property type="project" value="InterPro"/>
</dbReference>
<dbReference type="PANTHER" id="PTHR32060:SF30">
    <property type="entry name" value="CARBOXY-TERMINAL PROCESSING PROTEASE CTPA"/>
    <property type="match status" value="1"/>
</dbReference>